<organism evidence="3 4">
    <name type="scientific">Paramarasmius palmivorus</name>
    <dbReference type="NCBI Taxonomy" id="297713"/>
    <lineage>
        <taxon>Eukaryota</taxon>
        <taxon>Fungi</taxon>
        <taxon>Dikarya</taxon>
        <taxon>Basidiomycota</taxon>
        <taxon>Agaricomycotina</taxon>
        <taxon>Agaricomycetes</taxon>
        <taxon>Agaricomycetidae</taxon>
        <taxon>Agaricales</taxon>
        <taxon>Marasmiineae</taxon>
        <taxon>Marasmiaceae</taxon>
        <taxon>Paramarasmius</taxon>
    </lineage>
</organism>
<dbReference type="Proteomes" id="UP001383192">
    <property type="component" value="Unassembled WGS sequence"/>
</dbReference>
<reference evidence="3 4" key="1">
    <citation type="submission" date="2024-01" db="EMBL/GenBank/DDBJ databases">
        <title>A draft genome for a cacao thread blight-causing isolate of Paramarasmius palmivorus.</title>
        <authorList>
            <person name="Baruah I.K."/>
            <person name="Bukari Y."/>
            <person name="Amoako-Attah I."/>
            <person name="Meinhardt L.W."/>
            <person name="Bailey B.A."/>
            <person name="Cohen S.P."/>
        </authorList>
    </citation>
    <scope>NUCLEOTIDE SEQUENCE [LARGE SCALE GENOMIC DNA]</scope>
    <source>
        <strain evidence="3 4">GH-12</strain>
    </source>
</reference>
<accession>A0AAW0AQS0</accession>
<evidence type="ECO:0000313" key="4">
    <source>
        <dbReference type="Proteomes" id="UP001383192"/>
    </source>
</evidence>
<protein>
    <recommendedName>
        <fullName evidence="2">Aminoglycoside phosphotransferase domain-containing protein</fullName>
    </recommendedName>
</protein>
<dbReference type="InterPro" id="IPR002575">
    <property type="entry name" value="Aminoglycoside_PTrfase"/>
</dbReference>
<evidence type="ECO:0000313" key="3">
    <source>
        <dbReference type="EMBL" id="KAK7014818.1"/>
    </source>
</evidence>
<keyword evidence="4" id="KW-1185">Reference proteome</keyword>
<dbReference type="Gene3D" id="1.10.510.10">
    <property type="entry name" value="Transferase(Phosphotransferase) domain 1"/>
    <property type="match status" value="1"/>
</dbReference>
<comment type="caution">
    <text evidence="3">The sequence shown here is derived from an EMBL/GenBank/DDBJ whole genome shotgun (WGS) entry which is preliminary data.</text>
</comment>
<dbReference type="Pfam" id="PF01636">
    <property type="entry name" value="APH"/>
    <property type="match status" value="1"/>
</dbReference>
<feature type="domain" description="Aminoglycoside phosphotransferase" evidence="2">
    <location>
        <begin position="275"/>
        <end position="393"/>
    </location>
</feature>
<sequence length="440" mass="49663">MAAIPTQAPQLTEESIPPTSQTFTSTQRRFPSNSIHKSSLALPQGSMVRIPPQMMEDCSKLILAASAIFRENEDRTRELHDIYETVLDCEIIQRCVGHSTLEGCITVMLEDDETCVAALRQQNERGSENGDVNVRISAEYKRYWLGETTTAVRSRTRCPTLLLTFQGPLLTVSGAILTDRWIVQTLATCSVSRVSSLDAAHQLKVTQIFHACRLAISELKTFYRSIDLTSALTTWRPYDHSRWFPAATTYRDDKGNEITFVYQRPMTAGSRCTTFLVEELKGKKLRVVKFSERYGDQVHRCLAEANLAPKLLYSGPPFIDGTSYDNVRMTVMDPVLGESLHKSKESLTPKHKEQLKQAVDLLGEKGFVHGDIRKPNVLIDGKSNIKIIDFEWAGEEGKVQFPVYLNSDEFMGAKAFDFIQHRHDVDLVERLLNEDPTGDQ</sequence>
<dbReference type="EMBL" id="JAYKXP010000338">
    <property type="protein sequence ID" value="KAK7014818.1"/>
    <property type="molecule type" value="Genomic_DNA"/>
</dbReference>
<evidence type="ECO:0000256" key="1">
    <source>
        <dbReference type="SAM" id="MobiDB-lite"/>
    </source>
</evidence>
<dbReference type="InterPro" id="IPR011009">
    <property type="entry name" value="Kinase-like_dom_sf"/>
</dbReference>
<dbReference type="SUPFAM" id="SSF56112">
    <property type="entry name" value="Protein kinase-like (PK-like)"/>
    <property type="match status" value="1"/>
</dbReference>
<feature type="compositionally biased region" description="Polar residues" evidence="1">
    <location>
        <begin position="7"/>
        <end position="36"/>
    </location>
</feature>
<gene>
    <name evidence="3" type="ORF">VNI00_019241</name>
</gene>
<evidence type="ECO:0000259" key="2">
    <source>
        <dbReference type="Pfam" id="PF01636"/>
    </source>
</evidence>
<name>A0AAW0AQS0_9AGAR</name>
<dbReference type="AlphaFoldDB" id="A0AAW0AQS0"/>
<feature type="region of interest" description="Disordered" evidence="1">
    <location>
        <begin position="1"/>
        <end position="36"/>
    </location>
</feature>
<proteinExistence type="predicted"/>